<organism evidence="1 2">
    <name type="scientific">Rhodospira trueperi</name>
    <dbReference type="NCBI Taxonomy" id="69960"/>
    <lineage>
        <taxon>Bacteria</taxon>
        <taxon>Pseudomonadati</taxon>
        <taxon>Pseudomonadota</taxon>
        <taxon>Alphaproteobacteria</taxon>
        <taxon>Rhodospirillales</taxon>
        <taxon>Rhodospirillaceae</taxon>
        <taxon>Rhodospira</taxon>
    </lineage>
</organism>
<evidence type="ECO:0000313" key="2">
    <source>
        <dbReference type="Proteomes" id="UP000199412"/>
    </source>
</evidence>
<name>A0A1G6X631_9PROT</name>
<accession>A0A1G6X631</accession>
<dbReference type="PANTHER" id="PTHR21192">
    <property type="entry name" value="NUCLEAR PROTEIN E3-3"/>
    <property type="match status" value="1"/>
</dbReference>
<dbReference type="PANTHER" id="PTHR21192:SF2">
    <property type="entry name" value="NADH DEHYDROGENASE [UBIQUINONE] 1 ALPHA SUBCOMPLEX ASSEMBLY FACTOR 3"/>
    <property type="match status" value="1"/>
</dbReference>
<dbReference type="RefSeq" id="WP_092781191.1">
    <property type="nucleotide sequence ID" value="NZ_FNAP01000001.1"/>
</dbReference>
<keyword evidence="2" id="KW-1185">Reference proteome</keyword>
<reference evidence="1 2" key="1">
    <citation type="submission" date="2016-10" db="EMBL/GenBank/DDBJ databases">
        <authorList>
            <person name="de Groot N.N."/>
        </authorList>
    </citation>
    <scope>NUCLEOTIDE SEQUENCE [LARGE SCALE GENOMIC DNA]</scope>
    <source>
        <strain evidence="1 2">ATCC 700224</strain>
    </source>
</reference>
<proteinExistence type="predicted"/>
<protein>
    <submittedName>
        <fullName evidence="1">Uncharacterized conserved protein, contains Mth938-like domain</fullName>
    </submittedName>
</protein>
<dbReference type="OrthoDB" id="7351393at2"/>
<evidence type="ECO:0000313" key="1">
    <source>
        <dbReference type="EMBL" id="SDD72795.1"/>
    </source>
</evidence>
<dbReference type="Proteomes" id="UP000199412">
    <property type="component" value="Unassembled WGS sequence"/>
</dbReference>
<dbReference type="STRING" id="69960.SAMN05421720_101363"/>
<dbReference type="InterPro" id="IPR007523">
    <property type="entry name" value="NDUFAF3/AAMDC"/>
</dbReference>
<dbReference type="SUPFAM" id="SSF64076">
    <property type="entry name" value="MTH938-like"/>
    <property type="match status" value="1"/>
</dbReference>
<sequence>MDITPLVPAGRPVIQAYGDGAFRIAGHQHTGSVIAFRERIVPWSGDISADGLAAVLEAADEVEVLIVGCGSSMIPIPSAVRTVLRDQGIVAEPMDTGAACRTWNVLLAEDRRAAVALVAV</sequence>
<dbReference type="AlphaFoldDB" id="A0A1G6X631"/>
<dbReference type="InterPro" id="IPR036748">
    <property type="entry name" value="MTH938-like_sf"/>
</dbReference>
<dbReference type="Gene3D" id="3.40.1230.10">
    <property type="entry name" value="MTH938-like"/>
    <property type="match status" value="1"/>
</dbReference>
<dbReference type="EMBL" id="FNAP01000001">
    <property type="protein sequence ID" value="SDD72795.1"/>
    <property type="molecule type" value="Genomic_DNA"/>
</dbReference>
<dbReference type="CDD" id="cd00248">
    <property type="entry name" value="Mth938-like"/>
    <property type="match status" value="1"/>
</dbReference>
<gene>
    <name evidence="1" type="ORF">SAMN05421720_101363</name>
</gene>
<dbReference type="Pfam" id="PF04430">
    <property type="entry name" value="DUF498"/>
    <property type="match status" value="1"/>
</dbReference>